<proteinExistence type="predicted"/>
<dbReference type="Proteomes" id="UP000051697">
    <property type="component" value="Unassembled WGS sequence"/>
</dbReference>
<reference evidence="2 3" key="1">
    <citation type="journal article" date="2015" name="Genome Announc.">
        <title>Expanding the biotechnology potential of lactobacilli through comparative genomics of 213 strains and associated genera.</title>
        <authorList>
            <person name="Sun Z."/>
            <person name="Harris H.M."/>
            <person name="McCann A."/>
            <person name="Guo C."/>
            <person name="Argimon S."/>
            <person name="Zhang W."/>
            <person name="Yang X."/>
            <person name="Jeffery I.B."/>
            <person name="Cooney J.C."/>
            <person name="Kagawa T.F."/>
            <person name="Liu W."/>
            <person name="Song Y."/>
            <person name="Salvetti E."/>
            <person name="Wrobel A."/>
            <person name="Rasinkangas P."/>
            <person name="Parkhill J."/>
            <person name="Rea M.C."/>
            <person name="O'Sullivan O."/>
            <person name="Ritari J."/>
            <person name="Douillard F.P."/>
            <person name="Paul Ross R."/>
            <person name="Yang R."/>
            <person name="Briner A.E."/>
            <person name="Felis G.E."/>
            <person name="de Vos W.M."/>
            <person name="Barrangou R."/>
            <person name="Klaenhammer T.R."/>
            <person name="Caufield P.W."/>
            <person name="Cui Y."/>
            <person name="Zhang H."/>
            <person name="O'Toole P.W."/>
        </authorList>
    </citation>
    <scope>NUCLEOTIDE SEQUENCE [LARGE SCALE GENOMIC DNA]</scope>
    <source>
        <strain evidence="2 3">DSM 15707</strain>
    </source>
</reference>
<dbReference type="InterPro" id="IPR029044">
    <property type="entry name" value="Nucleotide-diphossugar_trans"/>
</dbReference>
<evidence type="ECO:0000313" key="3">
    <source>
        <dbReference type="Proteomes" id="UP000051697"/>
    </source>
</evidence>
<sequence>MEKFGVGIVLYNPEIKRLSQNVDTLLKQCENILLLDNGSSNIAAVESLYGDNEFVTIKKLPTNEGIARALNEIIKYFVADNVDWVLTMDQDSMPPKNMLSEYQKYTDLSDVSLISPVIWDLSENENDPERTDKEIDEIQNPITSGSLIKVKDWKLIGGFDDEMFIDLVDFDYCRRLLINHKKIIRVNSVVLRQEIGHSKQVFVFGRRIPVDNHSAFRKYYQARNSIYYYKKYKKLSDRKVLWDEMKLVIKTILFEDNKGSKLKSIFKGIKDGMSMPVKADWKVKNH</sequence>
<dbReference type="STRING" id="1423778.FC70_GL000703"/>
<gene>
    <name evidence="2" type="ORF">FC70_GL000703</name>
</gene>
<comment type="caution">
    <text evidence="2">The sequence shown here is derived from an EMBL/GenBank/DDBJ whole genome shotgun (WGS) entry which is preliminary data.</text>
</comment>
<dbReference type="CDD" id="cd02526">
    <property type="entry name" value="GT2_RfbF_like"/>
    <property type="match status" value="1"/>
</dbReference>
<name>A0A0R1RNN6_9LACO</name>
<dbReference type="SUPFAM" id="SSF53448">
    <property type="entry name" value="Nucleotide-diphospho-sugar transferases"/>
    <property type="match status" value="1"/>
</dbReference>
<dbReference type="AlphaFoldDB" id="A0A0R1RNN6"/>
<feature type="domain" description="Glycosyltransferase 2-like" evidence="1">
    <location>
        <begin position="7"/>
        <end position="138"/>
    </location>
</feature>
<accession>A0A0R1RNN6</accession>
<evidence type="ECO:0000313" key="2">
    <source>
        <dbReference type="EMBL" id="KRL55107.1"/>
    </source>
</evidence>
<evidence type="ECO:0000259" key="1">
    <source>
        <dbReference type="Pfam" id="PF00535"/>
    </source>
</evidence>
<dbReference type="RefSeq" id="WP_057889675.1">
    <property type="nucleotide sequence ID" value="NZ_AZFE01000031.1"/>
</dbReference>
<keyword evidence="3" id="KW-1185">Reference proteome</keyword>
<dbReference type="OrthoDB" id="9771846at2"/>
<dbReference type="EMBL" id="AZFE01000031">
    <property type="protein sequence ID" value="KRL55107.1"/>
    <property type="molecule type" value="Genomic_DNA"/>
</dbReference>
<dbReference type="PATRIC" id="fig|1423778.4.peg.734"/>
<dbReference type="Gene3D" id="3.90.550.10">
    <property type="entry name" value="Spore Coat Polysaccharide Biosynthesis Protein SpsA, Chain A"/>
    <property type="match status" value="1"/>
</dbReference>
<dbReference type="InterPro" id="IPR001173">
    <property type="entry name" value="Glyco_trans_2-like"/>
</dbReference>
<dbReference type="Pfam" id="PF00535">
    <property type="entry name" value="Glycos_transf_2"/>
    <property type="match status" value="1"/>
</dbReference>
<protein>
    <recommendedName>
        <fullName evidence="1">Glycosyltransferase 2-like domain-containing protein</fullName>
    </recommendedName>
</protein>
<organism evidence="2 3">
    <name type="scientific">Paucilactobacillus oligofermentans DSM 15707 = LMG 22743</name>
    <dbReference type="NCBI Taxonomy" id="1423778"/>
    <lineage>
        <taxon>Bacteria</taxon>
        <taxon>Bacillati</taxon>
        <taxon>Bacillota</taxon>
        <taxon>Bacilli</taxon>
        <taxon>Lactobacillales</taxon>
        <taxon>Lactobacillaceae</taxon>
        <taxon>Paucilactobacillus</taxon>
    </lineage>
</organism>
<dbReference type="KEGG" id="lol:LACOL_0597"/>